<evidence type="ECO:0000256" key="3">
    <source>
        <dbReference type="ARBA" id="ARBA00023125"/>
    </source>
</evidence>
<protein>
    <recommendedName>
        <fullName evidence="10">POU domain protein</fullName>
    </recommendedName>
</protein>
<dbReference type="AlphaFoldDB" id="A0AA35JUC2"/>
<dbReference type="Proteomes" id="UP001178461">
    <property type="component" value="Chromosome 2"/>
</dbReference>
<keyword evidence="4 8" id="KW-0371">Homeobox</keyword>
<dbReference type="FunFam" id="1.10.10.60:FF:000051">
    <property type="entry name" value="POU domain protein"/>
    <property type="match status" value="1"/>
</dbReference>
<dbReference type="Pfam" id="PF00046">
    <property type="entry name" value="Homeodomain"/>
    <property type="match status" value="1"/>
</dbReference>
<evidence type="ECO:0000256" key="6">
    <source>
        <dbReference type="ARBA" id="ARBA00023242"/>
    </source>
</evidence>
<keyword evidence="3 8" id="KW-0238">DNA-binding</keyword>
<evidence type="ECO:0000256" key="4">
    <source>
        <dbReference type="ARBA" id="ARBA00023155"/>
    </source>
</evidence>
<evidence type="ECO:0000256" key="8">
    <source>
        <dbReference type="PROSITE-ProRule" id="PRU00108"/>
    </source>
</evidence>
<reference evidence="14" key="1">
    <citation type="submission" date="2022-12" db="EMBL/GenBank/DDBJ databases">
        <authorList>
            <person name="Alioto T."/>
            <person name="Alioto T."/>
            <person name="Gomez Garrido J."/>
        </authorList>
    </citation>
    <scope>NUCLEOTIDE SEQUENCE</scope>
</reference>
<dbReference type="SMART" id="SM00389">
    <property type="entry name" value="HOX"/>
    <property type="match status" value="1"/>
</dbReference>
<dbReference type="Gene3D" id="1.10.260.40">
    <property type="entry name" value="lambda repressor-like DNA-binding domains"/>
    <property type="match status" value="1"/>
</dbReference>
<evidence type="ECO:0000259" key="12">
    <source>
        <dbReference type="PROSITE" id="PS50071"/>
    </source>
</evidence>
<evidence type="ECO:0000256" key="7">
    <source>
        <dbReference type="ARBA" id="ARBA00061425"/>
    </source>
</evidence>
<dbReference type="EMBL" id="OX395127">
    <property type="protein sequence ID" value="CAI5765239.1"/>
    <property type="molecule type" value="Genomic_DNA"/>
</dbReference>
<feature type="region of interest" description="Disordered" evidence="11">
    <location>
        <begin position="182"/>
        <end position="207"/>
    </location>
</feature>
<evidence type="ECO:0000256" key="9">
    <source>
        <dbReference type="RuleBase" id="RU000682"/>
    </source>
</evidence>
<name>A0AA35JUC2_9SAUR</name>
<evidence type="ECO:0000259" key="13">
    <source>
        <dbReference type="PROSITE" id="PS51179"/>
    </source>
</evidence>
<evidence type="ECO:0000313" key="15">
    <source>
        <dbReference type="Proteomes" id="UP001178461"/>
    </source>
</evidence>
<keyword evidence="2" id="KW-0805">Transcription regulation</keyword>
<dbReference type="Gene3D" id="1.10.10.60">
    <property type="entry name" value="Homeodomain-like"/>
    <property type="match status" value="1"/>
</dbReference>
<dbReference type="Pfam" id="PF00157">
    <property type="entry name" value="Pou"/>
    <property type="match status" value="1"/>
</dbReference>
<evidence type="ECO:0000256" key="1">
    <source>
        <dbReference type="ARBA" id="ARBA00004123"/>
    </source>
</evidence>
<dbReference type="InterPro" id="IPR000327">
    <property type="entry name" value="POU_dom"/>
</dbReference>
<comment type="subcellular location">
    <subcellularLocation>
        <location evidence="1 8 9">Nucleus</location>
    </subcellularLocation>
</comment>
<dbReference type="PROSITE" id="PS50071">
    <property type="entry name" value="HOMEOBOX_2"/>
    <property type="match status" value="1"/>
</dbReference>
<evidence type="ECO:0000313" key="14">
    <source>
        <dbReference type="EMBL" id="CAI5765239.1"/>
    </source>
</evidence>
<dbReference type="PANTHER" id="PTHR11636">
    <property type="entry name" value="POU DOMAIN"/>
    <property type="match status" value="1"/>
</dbReference>
<keyword evidence="15" id="KW-1185">Reference proteome</keyword>
<feature type="region of interest" description="Disordered" evidence="11">
    <location>
        <begin position="385"/>
        <end position="404"/>
    </location>
</feature>
<feature type="region of interest" description="Disordered" evidence="11">
    <location>
        <begin position="49"/>
        <end position="92"/>
    </location>
</feature>
<evidence type="ECO:0000256" key="2">
    <source>
        <dbReference type="ARBA" id="ARBA00023015"/>
    </source>
</evidence>
<dbReference type="PROSITE" id="PS00035">
    <property type="entry name" value="POU_1"/>
    <property type="match status" value="1"/>
</dbReference>
<dbReference type="InterPro" id="IPR009057">
    <property type="entry name" value="Homeodomain-like_sf"/>
</dbReference>
<comment type="similarity">
    <text evidence="7">Belongs to the POU transcription factor family. Class-6 subfamily.</text>
</comment>
<dbReference type="GO" id="GO:0005634">
    <property type="term" value="C:nucleus"/>
    <property type="evidence" value="ECO:0007669"/>
    <property type="project" value="UniProtKB-SubCell"/>
</dbReference>
<dbReference type="InterPro" id="IPR001356">
    <property type="entry name" value="HD"/>
</dbReference>
<keyword evidence="6 8" id="KW-0539">Nucleus</keyword>
<dbReference type="PROSITE" id="PS51179">
    <property type="entry name" value="POU_3"/>
    <property type="match status" value="1"/>
</dbReference>
<proteinExistence type="inferred from homology"/>
<dbReference type="SUPFAM" id="SSF47413">
    <property type="entry name" value="lambda repressor-like DNA-binding domains"/>
    <property type="match status" value="1"/>
</dbReference>
<feature type="domain" description="POU-specific" evidence="13">
    <location>
        <begin position="402"/>
        <end position="476"/>
    </location>
</feature>
<dbReference type="SMART" id="SM00352">
    <property type="entry name" value="POU"/>
    <property type="match status" value="1"/>
</dbReference>
<evidence type="ECO:0000256" key="11">
    <source>
        <dbReference type="SAM" id="MobiDB-lite"/>
    </source>
</evidence>
<feature type="compositionally biased region" description="Low complexity" evidence="11">
    <location>
        <begin position="183"/>
        <end position="206"/>
    </location>
</feature>
<dbReference type="InterPro" id="IPR010982">
    <property type="entry name" value="Lambda_DNA-bd_dom_sf"/>
</dbReference>
<dbReference type="PRINTS" id="PR00028">
    <property type="entry name" value="POUDOMAIN"/>
</dbReference>
<dbReference type="PROSITE" id="PS00465">
    <property type="entry name" value="POU_2"/>
    <property type="match status" value="1"/>
</dbReference>
<dbReference type="GO" id="GO:0000981">
    <property type="term" value="F:DNA-binding transcription factor activity, RNA polymerase II-specific"/>
    <property type="evidence" value="ECO:0007669"/>
    <property type="project" value="TreeGrafter"/>
</dbReference>
<keyword evidence="5 10" id="KW-0804">Transcription</keyword>
<dbReference type="InterPro" id="IPR050255">
    <property type="entry name" value="POU_domain_TF"/>
</dbReference>
<accession>A0AA35JUC2</accession>
<evidence type="ECO:0000256" key="5">
    <source>
        <dbReference type="ARBA" id="ARBA00023163"/>
    </source>
</evidence>
<feature type="domain" description="Homeobox" evidence="12">
    <location>
        <begin position="495"/>
        <end position="555"/>
    </location>
</feature>
<dbReference type="CDD" id="cd00086">
    <property type="entry name" value="homeodomain"/>
    <property type="match status" value="1"/>
</dbReference>
<dbReference type="GO" id="GO:0000978">
    <property type="term" value="F:RNA polymerase II cis-regulatory region sequence-specific DNA binding"/>
    <property type="evidence" value="ECO:0007669"/>
    <property type="project" value="TreeGrafter"/>
</dbReference>
<feature type="region of interest" description="Disordered" evidence="11">
    <location>
        <begin position="332"/>
        <end position="354"/>
    </location>
</feature>
<evidence type="ECO:0000256" key="10">
    <source>
        <dbReference type="RuleBase" id="RU361194"/>
    </source>
</evidence>
<feature type="DNA-binding region" description="Homeobox" evidence="8">
    <location>
        <begin position="497"/>
        <end position="556"/>
    </location>
</feature>
<dbReference type="PANTHER" id="PTHR11636:SF6">
    <property type="entry name" value="POU DOMAIN, CLASS 6, TRANSCRIPTION FACTOR 1"/>
    <property type="match status" value="1"/>
</dbReference>
<gene>
    <name evidence="14" type="ORF">PODLI_1B026279</name>
</gene>
<organism evidence="14 15">
    <name type="scientific">Podarcis lilfordi</name>
    <name type="common">Lilford's wall lizard</name>
    <dbReference type="NCBI Taxonomy" id="74358"/>
    <lineage>
        <taxon>Eukaryota</taxon>
        <taxon>Metazoa</taxon>
        <taxon>Chordata</taxon>
        <taxon>Craniata</taxon>
        <taxon>Vertebrata</taxon>
        <taxon>Euteleostomi</taxon>
        <taxon>Lepidosauria</taxon>
        <taxon>Squamata</taxon>
        <taxon>Bifurcata</taxon>
        <taxon>Unidentata</taxon>
        <taxon>Episquamata</taxon>
        <taxon>Laterata</taxon>
        <taxon>Lacertibaenia</taxon>
        <taxon>Lacertidae</taxon>
        <taxon>Podarcis</taxon>
    </lineage>
</organism>
<dbReference type="SUPFAM" id="SSF46689">
    <property type="entry name" value="Homeodomain-like"/>
    <property type="match status" value="1"/>
</dbReference>
<dbReference type="FunFam" id="1.10.260.40:FF:000013">
    <property type="entry name" value="POU domain protein"/>
    <property type="match status" value="1"/>
</dbReference>
<sequence length="564" mass="59480">MDTDTVPPHEASLTVNEQVIVMSGHETIRVLEVGVDAPIPVENEGKTLKTAAATREEAPVSCPPEPSEMGREGVEQNPAKASGESGGEVKALPEITPAPIPGIVPFSQVTSQQTQTLTPVTLQAAPQYCRSSGKSAGAGCVDISCSNGCCPPRTDGCLYYWGNFQITYSQFASCRSAEHGNTSPFAASPASPGAPAAASTPPVAKPLETPTQITVQPAGFAFNPGIISAASLGAQTQLLSSLAATPVIANTIPSVQGITGQILTNAQGQVIGTLPWVVNPAGIATANATPATLPAQNLQLQAVTPQLLLNAQGQVIATLASSTIQTATAAAVRKPSTPETPAKSEVQPIQPAPTLPQPTIVIASPPPASKLASAPVPITCSETPTVSQLVSKPQPPNSGSDEDGINLEEIREFAKNFKIRRLSLGLTQTQVGQALTATEGPAYSQSAICRFEKLDITPKSAQKLKPVLEKWLSEAELRNQEGQQNLMEFVGGEPSKKRKRRTSFTPQAIEALNAYFEKNALPTGQEITEIAKELNYDREVVRVWFCNRRQTLKNTSKLNVFQIP</sequence>
<dbReference type="InterPro" id="IPR013847">
    <property type="entry name" value="POU"/>
</dbReference>